<evidence type="ECO:0000256" key="9">
    <source>
        <dbReference type="ARBA" id="ARBA00022777"/>
    </source>
</evidence>
<dbReference type="Gene3D" id="3.30.200.20">
    <property type="entry name" value="Phosphorylase Kinase, domain 1"/>
    <property type="match status" value="1"/>
</dbReference>
<comment type="subcellular location">
    <subcellularLocation>
        <location evidence="1">Nucleus</location>
    </subcellularLocation>
</comment>
<sequence length="548" mass="64467">MIGREFIAELENKREKVENLFNFEKFKVGSGTYGQVFQAFPKTKNKLFPKKSYALKLIECIDHKQNMILSMSACREIALLRELKHENLIQLNRIFTDQRKVWLLFDYCEHDIWQILTYHRKSETDKFPSKGLVKSLMFQMFQGISYLHNNWILHRDLKPANILVVGEGSKIERGRVKIGDMGFARLFNSPLKTFVDIDPVVVTFWYRAPELLLDTKHYTKAIDIWAIGCIFAELLSTKPLFYNEEEKLETSTPYNREQLHKIFTTMGFPKIEEWHNLKAMPCYERLTKDFASAAYEKRSLAATLSKYKLQNTSEFRLLEKFLTMDPTKRITAEEALKDSYFYEEPLPNADAFYGMKIPYPPRKYLPNEENNNRTQHQQQLPPRQQQQQNIPLQQIPLPGIVKQEPRIQPSKQVLQSQRYVPYDLNQRPFKVERSDIKPVQPQPLTQGYYHQQQSISLQPTQSLQAQSKQTISKPIQAISHQQIPQQQYLQRIQQQQQHPPILNLQQQSIMSQNNQMPIRHPISSQQHPQMLPQQHLPPGWPQHGAPRF</sequence>
<keyword evidence="5" id="KW-0723">Serine/threonine-protein kinase</keyword>
<dbReference type="GO" id="GO:0046872">
    <property type="term" value="F:metal ion binding"/>
    <property type="evidence" value="ECO:0007669"/>
    <property type="project" value="UniProtKB-KW"/>
</dbReference>
<evidence type="ECO:0000256" key="2">
    <source>
        <dbReference type="ARBA" id="ARBA00006485"/>
    </source>
</evidence>
<dbReference type="GO" id="GO:0016592">
    <property type="term" value="C:mediator complex"/>
    <property type="evidence" value="ECO:0007669"/>
    <property type="project" value="TreeGrafter"/>
</dbReference>
<dbReference type="PROSITE" id="PS50011">
    <property type="entry name" value="PROTEIN_KINASE_DOM"/>
    <property type="match status" value="1"/>
</dbReference>
<dbReference type="Gene3D" id="1.10.510.10">
    <property type="entry name" value="Transferase(Phosphotransferase) domain 1"/>
    <property type="match status" value="1"/>
</dbReference>
<protein>
    <recommendedName>
        <fullName evidence="12">Cyclin-dependent kinase 8</fullName>
        <ecNumber evidence="4">2.7.11.22</ecNumber>
        <ecNumber evidence="3">2.7.11.23</ecNumber>
    </recommendedName>
</protein>
<dbReference type="Proteomes" id="UP000887578">
    <property type="component" value="Unplaced"/>
</dbReference>
<comment type="catalytic activity">
    <reaction evidence="13">
        <text>L-threonyl-[protein] + ATP = O-phospho-L-threonyl-[protein] + ADP + H(+)</text>
        <dbReference type="Rhea" id="RHEA:46608"/>
        <dbReference type="Rhea" id="RHEA-COMP:11060"/>
        <dbReference type="Rhea" id="RHEA-COMP:11605"/>
        <dbReference type="ChEBI" id="CHEBI:15378"/>
        <dbReference type="ChEBI" id="CHEBI:30013"/>
        <dbReference type="ChEBI" id="CHEBI:30616"/>
        <dbReference type="ChEBI" id="CHEBI:61977"/>
        <dbReference type="ChEBI" id="CHEBI:456216"/>
        <dbReference type="EC" id="2.7.11.22"/>
    </reaction>
</comment>
<keyword evidence="7" id="KW-0479">Metal-binding</keyword>
<feature type="compositionally biased region" description="Low complexity" evidence="17">
    <location>
        <begin position="375"/>
        <end position="387"/>
    </location>
</feature>
<evidence type="ECO:0000256" key="13">
    <source>
        <dbReference type="ARBA" id="ARBA00047811"/>
    </source>
</evidence>
<keyword evidence="11" id="KW-0539">Nucleus</keyword>
<keyword evidence="6" id="KW-0808">Transferase</keyword>
<accession>A0A914R3D4</accession>
<dbReference type="FunFam" id="1.10.510.10:FF:000408">
    <property type="entry name" value="Serine/threonine-protein kinase SSN3"/>
    <property type="match status" value="1"/>
</dbReference>
<evidence type="ECO:0000256" key="11">
    <source>
        <dbReference type="ARBA" id="ARBA00023242"/>
    </source>
</evidence>
<comment type="similarity">
    <text evidence="2">Belongs to the protein kinase superfamily. CMGC Ser/Thr protein kinase family. CDC2/CDKX subfamily.</text>
</comment>
<evidence type="ECO:0000256" key="10">
    <source>
        <dbReference type="ARBA" id="ARBA00022840"/>
    </source>
</evidence>
<comment type="catalytic activity">
    <reaction evidence="15">
        <text>[DNA-directed RNA polymerase] + ATP = phospho-[DNA-directed RNA polymerase] + ADP + H(+)</text>
        <dbReference type="Rhea" id="RHEA:10216"/>
        <dbReference type="Rhea" id="RHEA-COMP:11321"/>
        <dbReference type="Rhea" id="RHEA-COMP:11322"/>
        <dbReference type="ChEBI" id="CHEBI:15378"/>
        <dbReference type="ChEBI" id="CHEBI:30616"/>
        <dbReference type="ChEBI" id="CHEBI:43176"/>
        <dbReference type="ChEBI" id="CHEBI:68546"/>
        <dbReference type="ChEBI" id="CHEBI:456216"/>
        <dbReference type="EC" id="2.7.11.23"/>
    </reaction>
</comment>
<evidence type="ECO:0000256" key="15">
    <source>
        <dbReference type="ARBA" id="ARBA00049280"/>
    </source>
</evidence>
<proteinExistence type="inferred from homology"/>
<evidence type="ECO:0000256" key="12">
    <source>
        <dbReference type="ARBA" id="ARBA00041823"/>
    </source>
</evidence>
<dbReference type="GO" id="GO:0004693">
    <property type="term" value="F:cyclin-dependent protein serine/threonine kinase activity"/>
    <property type="evidence" value="ECO:0007669"/>
    <property type="project" value="UniProtKB-EC"/>
</dbReference>
<dbReference type="PROSITE" id="PS00108">
    <property type="entry name" value="PROTEIN_KINASE_ST"/>
    <property type="match status" value="1"/>
</dbReference>
<evidence type="ECO:0000256" key="16">
    <source>
        <dbReference type="PROSITE-ProRule" id="PRU10141"/>
    </source>
</evidence>
<reference evidence="20" key="1">
    <citation type="submission" date="2022-11" db="UniProtKB">
        <authorList>
            <consortium name="WormBaseParasite"/>
        </authorList>
    </citation>
    <scope>IDENTIFICATION</scope>
</reference>
<dbReference type="SMART" id="SM00220">
    <property type="entry name" value="S_TKc"/>
    <property type="match status" value="1"/>
</dbReference>
<comment type="catalytic activity">
    <reaction evidence="14">
        <text>L-seryl-[protein] + ATP = O-phospho-L-seryl-[protein] + ADP + H(+)</text>
        <dbReference type="Rhea" id="RHEA:17989"/>
        <dbReference type="Rhea" id="RHEA-COMP:9863"/>
        <dbReference type="Rhea" id="RHEA-COMP:11604"/>
        <dbReference type="ChEBI" id="CHEBI:15378"/>
        <dbReference type="ChEBI" id="CHEBI:29999"/>
        <dbReference type="ChEBI" id="CHEBI:30616"/>
        <dbReference type="ChEBI" id="CHEBI:83421"/>
        <dbReference type="ChEBI" id="CHEBI:456216"/>
        <dbReference type="EC" id="2.7.11.22"/>
    </reaction>
</comment>
<evidence type="ECO:0000256" key="4">
    <source>
        <dbReference type="ARBA" id="ARBA00012425"/>
    </source>
</evidence>
<keyword evidence="10 16" id="KW-0067">ATP-binding</keyword>
<evidence type="ECO:0000256" key="5">
    <source>
        <dbReference type="ARBA" id="ARBA00022527"/>
    </source>
</evidence>
<evidence type="ECO:0000256" key="1">
    <source>
        <dbReference type="ARBA" id="ARBA00004123"/>
    </source>
</evidence>
<keyword evidence="9" id="KW-0418">Kinase</keyword>
<evidence type="ECO:0000313" key="20">
    <source>
        <dbReference type="WBParaSite" id="PDA_v2.g5957.t1"/>
    </source>
</evidence>
<feature type="binding site" evidence="16">
    <location>
        <position position="56"/>
    </location>
    <ligand>
        <name>ATP</name>
        <dbReference type="ChEBI" id="CHEBI:30616"/>
    </ligand>
</feature>
<dbReference type="SUPFAM" id="SSF56112">
    <property type="entry name" value="Protein kinase-like (PK-like)"/>
    <property type="match status" value="1"/>
</dbReference>
<keyword evidence="19" id="KW-1185">Reference proteome</keyword>
<evidence type="ECO:0000256" key="17">
    <source>
        <dbReference type="SAM" id="MobiDB-lite"/>
    </source>
</evidence>
<dbReference type="InterPro" id="IPR011009">
    <property type="entry name" value="Kinase-like_dom_sf"/>
</dbReference>
<dbReference type="InterPro" id="IPR017441">
    <property type="entry name" value="Protein_kinase_ATP_BS"/>
</dbReference>
<dbReference type="EC" id="2.7.11.23" evidence="3"/>
<name>A0A914R3D4_9BILA</name>
<dbReference type="InterPro" id="IPR008271">
    <property type="entry name" value="Ser/Thr_kinase_AS"/>
</dbReference>
<dbReference type="InterPro" id="IPR050108">
    <property type="entry name" value="CDK"/>
</dbReference>
<feature type="domain" description="Protein kinase" evidence="18">
    <location>
        <begin position="22"/>
        <end position="341"/>
    </location>
</feature>
<dbReference type="PROSITE" id="PS00107">
    <property type="entry name" value="PROTEIN_KINASE_ATP"/>
    <property type="match status" value="1"/>
</dbReference>
<organism evidence="19 20">
    <name type="scientific">Panagrolaimus davidi</name>
    <dbReference type="NCBI Taxonomy" id="227884"/>
    <lineage>
        <taxon>Eukaryota</taxon>
        <taxon>Metazoa</taxon>
        <taxon>Ecdysozoa</taxon>
        <taxon>Nematoda</taxon>
        <taxon>Chromadorea</taxon>
        <taxon>Rhabditida</taxon>
        <taxon>Tylenchina</taxon>
        <taxon>Panagrolaimomorpha</taxon>
        <taxon>Panagrolaimoidea</taxon>
        <taxon>Panagrolaimidae</taxon>
        <taxon>Panagrolaimus</taxon>
    </lineage>
</organism>
<keyword evidence="8 16" id="KW-0547">Nucleotide-binding</keyword>
<dbReference type="InterPro" id="IPR000719">
    <property type="entry name" value="Prot_kinase_dom"/>
</dbReference>
<dbReference type="EC" id="2.7.11.22" evidence="4"/>
<dbReference type="AlphaFoldDB" id="A0A914R3D4"/>
<dbReference type="GO" id="GO:0008353">
    <property type="term" value="F:RNA polymerase II CTD heptapeptide repeat kinase activity"/>
    <property type="evidence" value="ECO:0007669"/>
    <property type="project" value="UniProtKB-EC"/>
</dbReference>
<dbReference type="WBParaSite" id="PDA_v2.g5957.t1">
    <property type="protein sequence ID" value="PDA_v2.g5957.t1"/>
    <property type="gene ID" value="PDA_v2.g5957"/>
</dbReference>
<evidence type="ECO:0000256" key="6">
    <source>
        <dbReference type="ARBA" id="ARBA00022679"/>
    </source>
</evidence>
<evidence type="ECO:0000256" key="7">
    <source>
        <dbReference type="ARBA" id="ARBA00022723"/>
    </source>
</evidence>
<dbReference type="Pfam" id="PF00069">
    <property type="entry name" value="Pkinase"/>
    <property type="match status" value="1"/>
</dbReference>
<feature type="region of interest" description="Disordered" evidence="17">
    <location>
        <begin position="519"/>
        <end position="548"/>
    </location>
</feature>
<evidence type="ECO:0000259" key="18">
    <source>
        <dbReference type="PROSITE" id="PS50011"/>
    </source>
</evidence>
<evidence type="ECO:0000256" key="8">
    <source>
        <dbReference type="ARBA" id="ARBA00022741"/>
    </source>
</evidence>
<dbReference type="PANTHER" id="PTHR24056:SF495">
    <property type="entry name" value="CYCLIN-DEPENDENT KINASE 8-RELATED"/>
    <property type="match status" value="1"/>
</dbReference>
<feature type="compositionally biased region" description="Low complexity" evidence="17">
    <location>
        <begin position="525"/>
        <end position="537"/>
    </location>
</feature>
<evidence type="ECO:0000256" key="14">
    <source>
        <dbReference type="ARBA" id="ARBA00048367"/>
    </source>
</evidence>
<evidence type="ECO:0000256" key="3">
    <source>
        <dbReference type="ARBA" id="ARBA00012409"/>
    </source>
</evidence>
<evidence type="ECO:0000313" key="19">
    <source>
        <dbReference type="Proteomes" id="UP000887578"/>
    </source>
</evidence>
<dbReference type="GO" id="GO:0005524">
    <property type="term" value="F:ATP binding"/>
    <property type="evidence" value="ECO:0007669"/>
    <property type="project" value="UniProtKB-UniRule"/>
</dbReference>
<feature type="region of interest" description="Disordered" evidence="17">
    <location>
        <begin position="362"/>
        <end position="387"/>
    </location>
</feature>
<dbReference type="PANTHER" id="PTHR24056">
    <property type="entry name" value="CELL DIVISION PROTEIN KINASE"/>
    <property type="match status" value="1"/>
</dbReference>